<dbReference type="InterPro" id="IPR050767">
    <property type="entry name" value="Sel1_AlgK"/>
</dbReference>
<accession>A0ABS7YNF4</accession>
<dbReference type="SUPFAM" id="SSF81901">
    <property type="entry name" value="HCP-like"/>
    <property type="match status" value="1"/>
</dbReference>
<proteinExistence type="predicted"/>
<reference evidence="2" key="1">
    <citation type="submission" date="2023-07" db="EMBL/GenBank/DDBJ databases">
        <title>Molecular identification of indigenous halophilic bacteria isolated from red sea cost, biodegradation of synthetic dyes and assessment of degraded metabolite toxicity.</title>
        <authorList>
            <person name="Chaieb K."/>
            <person name="Altayb H.N."/>
        </authorList>
    </citation>
    <scope>NUCLEOTIDE SEQUENCE [LARGE SCALE GENOMIC DNA]</scope>
    <source>
        <strain evidence="2">K20</strain>
    </source>
</reference>
<organism evidence="1 2">
    <name type="scientific">Vibrio tritonius</name>
    <dbReference type="NCBI Taxonomy" id="1435069"/>
    <lineage>
        <taxon>Bacteria</taxon>
        <taxon>Pseudomonadati</taxon>
        <taxon>Pseudomonadota</taxon>
        <taxon>Gammaproteobacteria</taxon>
        <taxon>Vibrionales</taxon>
        <taxon>Vibrionaceae</taxon>
        <taxon>Vibrio</taxon>
    </lineage>
</organism>
<dbReference type="PROSITE" id="PS51257">
    <property type="entry name" value="PROKAR_LIPOPROTEIN"/>
    <property type="match status" value="1"/>
</dbReference>
<dbReference type="InterPro" id="IPR006597">
    <property type="entry name" value="Sel1-like"/>
</dbReference>
<evidence type="ECO:0000313" key="2">
    <source>
        <dbReference type="Proteomes" id="UP001199044"/>
    </source>
</evidence>
<dbReference type="Pfam" id="PF08238">
    <property type="entry name" value="Sel1"/>
    <property type="match status" value="5"/>
</dbReference>
<keyword evidence="2" id="KW-1185">Reference proteome</keyword>
<dbReference type="SMART" id="SM00671">
    <property type="entry name" value="SEL1"/>
    <property type="match status" value="3"/>
</dbReference>
<name>A0ABS7YNF4_9VIBR</name>
<gene>
    <name evidence="1" type="ORF">LDJ79_13915</name>
</gene>
<dbReference type="Proteomes" id="UP001199044">
    <property type="component" value="Unassembled WGS sequence"/>
</dbReference>
<dbReference type="InterPro" id="IPR011990">
    <property type="entry name" value="TPR-like_helical_dom_sf"/>
</dbReference>
<dbReference type="PANTHER" id="PTHR11102">
    <property type="entry name" value="SEL-1-LIKE PROTEIN"/>
    <property type="match status" value="1"/>
</dbReference>
<comment type="caution">
    <text evidence="1">The sequence shown here is derived from an EMBL/GenBank/DDBJ whole genome shotgun (WGS) entry which is preliminary data.</text>
</comment>
<protein>
    <submittedName>
        <fullName evidence="1">Sel1 repeat family protein</fullName>
    </submittedName>
</protein>
<dbReference type="RefSeq" id="WP_225251001.1">
    <property type="nucleotide sequence ID" value="NZ_JAIWIU010000095.1"/>
</dbReference>
<dbReference type="PANTHER" id="PTHR11102:SF160">
    <property type="entry name" value="ERAD-ASSOCIATED E3 UBIQUITIN-PROTEIN LIGASE COMPONENT HRD3"/>
    <property type="match status" value="1"/>
</dbReference>
<evidence type="ECO:0000313" key="1">
    <source>
        <dbReference type="EMBL" id="MCA2017216.1"/>
    </source>
</evidence>
<dbReference type="EMBL" id="JAIWIU010000095">
    <property type="protein sequence ID" value="MCA2017216.1"/>
    <property type="molecule type" value="Genomic_DNA"/>
</dbReference>
<dbReference type="Gene3D" id="1.25.40.10">
    <property type="entry name" value="Tetratricopeptide repeat domain"/>
    <property type="match status" value="1"/>
</dbReference>
<sequence>MRIIILTLILTLSGCSLIPKSDLELAQSGNDIAQYRLSIELRKKGNIKEANYWLIEATNNGHPFAANDLAYYYRYGNNGFEKNIDEAIIIYKKTASEYYTPYYQRAAISAQASLANIYESGKEVPQNAQEAFKWNLKLAKNNYRDSQLYVAKAYQTGNGVGKSINDAIKWFTESNSFLILGDMYLFGGDVSVDRNKAMEMYLREIHYSGASNSDIAMAKSRIQAMNAFDEPYSNQISIVWSNHELFGRIFTQYKAIFEPRKEPIIVVGARFNNGNCSISMNPANYWRDYSYGEELELGSNAVCDTVYKIEIDTLNYGTVSFRM</sequence>